<accession>A0AAF0FGR9</accession>
<feature type="domain" description="DH" evidence="2">
    <location>
        <begin position="540"/>
        <end position="847"/>
    </location>
</feature>
<dbReference type="Gene3D" id="1.20.900.10">
    <property type="entry name" value="Dbl homology (DH) domain"/>
    <property type="match status" value="2"/>
</dbReference>
<dbReference type="PANTHER" id="PTHR22834">
    <property type="entry name" value="NUCLEAR FUSION PROTEIN FUS2"/>
    <property type="match status" value="1"/>
</dbReference>
<feature type="compositionally biased region" description="Polar residues" evidence="1">
    <location>
        <begin position="129"/>
        <end position="149"/>
    </location>
</feature>
<keyword evidence="4" id="KW-1185">Reference proteome</keyword>
<feature type="region of interest" description="Disordered" evidence="1">
    <location>
        <begin position="600"/>
        <end position="695"/>
    </location>
</feature>
<gene>
    <name evidence="3" type="ORF">MPSI1_002939</name>
</gene>
<dbReference type="SUPFAM" id="SSF103657">
    <property type="entry name" value="BAR/IMD domain-like"/>
    <property type="match status" value="1"/>
</dbReference>
<feature type="compositionally biased region" description="Polar residues" evidence="1">
    <location>
        <begin position="1196"/>
        <end position="1209"/>
    </location>
</feature>
<feature type="compositionally biased region" description="Polar residues" evidence="1">
    <location>
        <begin position="600"/>
        <end position="614"/>
    </location>
</feature>
<feature type="compositionally biased region" description="Polar residues" evidence="1">
    <location>
        <begin position="270"/>
        <end position="307"/>
    </location>
</feature>
<feature type="compositionally biased region" description="Polar residues" evidence="1">
    <location>
        <begin position="649"/>
        <end position="662"/>
    </location>
</feature>
<dbReference type="SMART" id="SM00325">
    <property type="entry name" value="RhoGEF"/>
    <property type="match status" value="1"/>
</dbReference>
<feature type="region of interest" description="Disordered" evidence="1">
    <location>
        <begin position="1"/>
        <end position="168"/>
    </location>
</feature>
<dbReference type="InterPro" id="IPR035899">
    <property type="entry name" value="DBL_dom_sf"/>
</dbReference>
<dbReference type="GO" id="GO:0005085">
    <property type="term" value="F:guanyl-nucleotide exchange factor activity"/>
    <property type="evidence" value="ECO:0007669"/>
    <property type="project" value="InterPro"/>
</dbReference>
<feature type="compositionally biased region" description="Polar residues" evidence="1">
    <location>
        <begin position="439"/>
        <end position="454"/>
    </location>
</feature>
<feature type="region of interest" description="Disordered" evidence="1">
    <location>
        <begin position="330"/>
        <end position="461"/>
    </location>
</feature>
<feature type="compositionally biased region" description="Basic and acidic residues" evidence="1">
    <location>
        <begin position="1257"/>
        <end position="1273"/>
    </location>
</feature>
<reference evidence="3" key="1">
    <citation type="submission" date="2023-02" db="EMBL/GenBank/DDBJ databases">
        <title>Mating type loci evolution in Malassezia.</title>
        <authorList>
            <person name="Coelho M.A."/>
        </authorList>
    </citation>
    <scope>NUCLEOTIDE SEQUENCE</scope>
    <source>
        <strain evidence="3">CBS 14136</strain>
    </source>
</reference>
<feature type="compositionally biased region" description="Polar residues" evidence="1">
    <location>
        <begin position="678"/>
        <end position="695"/>
    </location>
</feature>
<dbReference type="GO" id="GO:0005737">
    <property type="term" value="C:cytoplasm"/>
    <property type="evidence" value="ECO:0007669"/>
    <property type="project" value="TreeGrafter"/>
</dbReference>
<evidence type="ECO:0000259" key="2">
    <source>
        <dbReference type="PROSITE" id="PS50010"/>
    </source>
</evidence>
<feature type="compositionally biased region" description="Polar residues" evidence="1">
    <location>
        <begin position="516"/>
        <end position="529"/>
    </location>
</feature>
<feature type="compositionally biased region" description="Low complexity" evidence="1">
    <location>
        <begin position="256"/>
        <end position="269"/>
    </location>
</feature>
<dbReference type="Proteomes" id="UP001214628">
    <property type="component" value="Chromosome 4"/>
</dbReference>
<feature type="compositionally biased region" description="Basic and acidic residues" evidence="1">
    <location>
        <begin position="627"/>
        <end position="638"/>
    </location>
</feature>
<protein>
    <recommendedName>
        <fullName evidence="2">DH domain-containing protein</fullName>
    </recommendedName>
</protein>
<dbReference type="Pfam" id="PF00621">
    <property type="entry name" value="RhoGEF"/>
    <property type="match status" value="1"/>
</dbReference>
<evidence type="ECO:0000313" key="4">
    <source>
        <dbReference type="Proteomes" id="UP001214628"/>
    </source>
</evidence>
<feature type="compositionally biased region" description="Polar residues" evidence="1">
    <location>
        <begin position="9"/>
        <end position="30"/>
    </location>
</feature>
<feature type="region of interest" description="Disordered" evidence="1">
    <location>
        <begin position="195"/>
        <end position="307"/>
    </location>
</feature>
<dbReference type="SUPFAM" id="SSF48065">
    <property type="entry name" value="DBL homology domain (DH-domain)"/>
    <property type="match status" value="1"/>
</dbReference>
<feature type="compositionally biased region" description="Low complexity" evidence="1">
    <location>
        <begin position="94"/>
        <end position="105"/>
    </location>
</feature>
<name>A0AAF0FGR9_9BASI</name>
<evidence type="ECO:0000313" key="3">
    <source>
        <dbReference type="EMBL" id="WFD44273.1"/>
    </source>
</evidence>
<dbReference type="GO" id="GO:0031991">
    <property type="term" value="P:regulation of actomyosin contractile ring contraction"/>
    <property type="evidence" value="ECO:0007669"/>
    <property type="project" value="TreeGrafter"/>
</dbReference>
<dbReference type="EMBL" id="CP118378">
    <property type="protein sequence ID" value="WFD44273.1"/>
    <property type="molecule type" value="Genomic_DNA"/>
</dbReference>
<dbReference type="InterPro" id="IPR000219">
    <property type="entry name" value="DH_dom"/>
</dbReference>
<feature type="region of interest" description="Disordered" evidence="1">
    <location>
        <begin position="1173"/>
        <end position="1232"/>
    </location>
</feature>
<proteinExistence type="predicted"/>
<feature type="compositionally biased region" description="Pro residues" evidence="1">
    <location>
        <begin position="1211"/>
        <end position="1225"/>
    </location>
</feature>
<dbReference type="PANTHER" id="PTHR22834:SF20">
    <property type="entry name" value="SH3 DOMAIN-CONTAINING PROTEIN"/>
    <property type="match status" value="1"/>
</dbReference>
<sequence length="1315" mass="143704">MRARDYAPGSSTQPGDPSGSEWNRSTTSIPRTLRRVASGDVATLSMRRDDSPMTSYSPRMPTYSPLDLYDMPSGSVSPSIVTQPEERPLSRTASRILRLSRSFSRLGDRKSSTGSSSAIPTPTLGGGTSRSNTPTSVPTISTVQPNSRSDSTHHDTNTSLHNTGPSARWRTRTALVNARDSPELSSAVIANEFGQIPSFMPSPQSPDLDAWPKLRPRRGSRKSDARPNLTVRHLKSAKSTKNLDSHSPRDDVSSRGQSPVSRGVSPSSRLMASTSLPKESASQANGAYTTNYSSVPPHSAPVTGSSASGNATYADGLGLTIDGMRLAPGGEMRDWAESQPARVNSSEDRGAPQLTEAPTSPRLRAMRSSLTSTLMPTKRREKPLPPVSAESNIPHTMEDRSKRSNTNLRRLFRAGGSGQEDDEKRPNAFRRRRSDARLLSTSSTNTVHQLTPPNRTAALPVNNETNASLMVPSKSPSQTVPSLLPLLAPTATSQSGFPISSSASSSSSSAVPPESVGTTDTPATSQSDLLSDLERKRSIQRENILNELAETERTYAADLAVVQELYLTRARLYAGIKTSSASRLTAWSHSQLQALSTMNDTAHTPSNLGTSFTAHSLPRSLSGRSTESMEAKHLDAALHHPLSPKKRATGSQSSVPSMTSTEQHSEGPSWAHPERSARSPQVESQTMPSPNTQRTAPLSVTDITVIFAGLEPCAGLASEMSCLLQKAVSEHDLKMVATVFLHKMSQIEQVYTLYCGRHEAAMTRLHEVAAKSAAAAEFLAECDAISREHSRAWDLPSLLIKPVQRVLKYPLFLKSIVDCTPAHHVALPVLEQALRQIQHVADRINENKKRIEIVERHGFAPLQPARQSAFRRPPTALRIGRNSPRLSDQPLTQDENEYKAWVERLDESERELKLFGEQCQAWTSRVRALYTTQLRVIDHWIAVYRTGETPSIQSAIDRLAQYRVLCQHTFLDTMCTRLETEVKISISATIQAVQRLLERPRMVIANRAAKEHEYRKYLTDLARRPNLQPTGGARAFHSMHMQLMEELPSLICGMSLILGRCVGFFAEIQANYFALVAEELRIFCVRHFPSVLSPKSATTPIAGFNPLLTPTDTPTDPLLDALASTLAPSQTDAMHAPDMKYPSQDDGKFNDPHLELAGISSEETPFASIHPPAHTSLGLGAPPMRPTRSEARTPRLPTTFTTSSMNANIPPSLPSPISPTTPMPPSGSRWPSSRLSVKDFNTGWDTVPASLHSARSHHSEDDRSSMDDHRNRDSSIPSSAGHSVYRDARASISSMAGYFTYHDANATYFDEVGDA</sequence>
<feature type="compositionally biased region" description="Low complexity" evidence="1">
    <location>
        <begin position="500"/>
        <end position="510"/>
    </location>
</feature>
<feature type="compositionally biased region" description="Basic and acidic residues" evidence="1">
    <location>
        <begin position="241"/>
        <end position="253"/>
    </location>
</feature>
<feature type="region of interest" description="Disordered" evidence="1">
    <location>
        <begin position="494"/>
        <end position="534"/>
    </location>
</feature>
<dbReference type="PROSITE" id="PS50010">
    <property type="entry name" value="DH_2"/>
    <property type="match status" value="1"/>
</dbReference>
<dbReference type="InterPro" id="IPR051492">
    <property type="entry name" value="Dynamin-Rho_GEF"/>
</dbReference>
<evidence type="ECO:0000256" key="1">
    <source>
        <dbReference type="SAM" id="MobiDB-lite"/>
    </source>
</evidence>
<feature type="region of interest" description="Disordered" evidence="1">
    <location>
        <begin position="1248"/>
        <end position="1282"/>
    </location>
</feature>
<organism evidence="3 4">
    <name type="scientific">Malassezia psittaci</name>
    <dbReference type="NCBI Taxonomy" id="1821823"/>
    <lineage>
        <taxon>Eukaryota</taxon>
        <taxon>Fungi</taxon>
        <taxon>Dikarya</taxon>
        <taxon>Basidiomycota</taxon>
        <taxon>Ustilaginomycotina</taxon>
        <taxon>Malasseziomycetes</taxon>
        <taxon>Malasseziales</taxon>
        <taxon>Malasseziaceae</taxon>
        <taxon>Malassezia</taxon>
    </lineage>
</organism>
<dbReference type="Gene3D" id="1.20.1270.60">
    <property type="entry name" value="Arfaptin homology (AH) domain/BAR domain"/>
    <property type="match status" value="1"/>
</dbReference>
<dbReference type="GO" id="GO:0032955">
    <property type="term" value="P:regulation of division septum assembly"/>
    <property type="evidence" value="ECO:0007669"/>
    <property type="project" value="TreeGrafter"/>
</dbReference>
<dbReference type="InterPro" id="IPR027267">
    <property type="entry name" value="AH/BAR_dom_sf"/>
</dbReference>